<accession>A0ABR3JMJ5</accession>
<comment type="caution">
    <text evidence="3">The sequence shown here is derived from an EMBL/GenBank/DDBJ whole genome shotgun (WGS) entry which is preliminary data.</text>
</comment>
<evidence type="ECO:0000313" key="4">
    <source>
        <dbReference type="Proteomes" id="UP001556367"/>
    </source>
</evidence>
<keyword evidence="2" id="KW-0732">Signal</keyword>
<protein>
    <submittedName>
        <fullName evidence="3">Uncharacterized protein</fullName>
    </submittedName>
</protein>
<organism evidence="3 4">
    <name type="scientific">Hohenbuehelia grisea</name>
    <dbReference type="NCBI Taxonomy" id="104357"/>
    <lineage>
        <taxon>Eukaryota</taxon>
        <taxon>Fungi</taxon>
        <taxon>Dikarya</taxon>
        <taxon>Basidiomycota</taxon>
        <taxon>Agaricomycotina</taxon>
        <taxon>Agaricomycetes</taxon>
        <taxon>Agaricomycetidae</taxon>
        <taxon>Agaricales</taxon>
        <taxon>Pleurotineae</taxon>
        <taxon>Pleurotaceae</taxon>
        <taxon>Hohenbuehelia</taxon>
    </lineage>
</organism>
<evidence type="ECO:0000313" key="3">
    <source>
        <dbReference type="EMBL" id="KAL0956967.1"/>
    </source>
</evidence>
<keyword evidence="4" id="KW-1185">Reference proteome</keyword>
<feature type="compositionally biased region" description="Low complexity" evidence="1">
    <location>
        <begin position="46"/>
        <end position="66"/>
    </location>
</feature>
<gene>
    <name evidence="3" type="ORF">HGRIS_003068</name>
</gene>
<feature type="region of interest" description="Disordered" evidence="1">
    <location>
        <begin position="35"/>
        <end position="81"/>
    </location>
</feature>
<feature type="chain" id="PRO_5047054136" evidence="2">
    <location>
        <begin position="19"/>
        <end position="81"/>
    </location>
</feature>
<dbReference type="Proteomes" id="UP001556367">
    <property type="component" value="Unassembled WGS sequence"/>
</dbReference>
<name>A0ABR3JMJ5_9AGAR</name>
<sequence length="81" mass="8566">MQFKLISLVALLAITVAASPVAEVGASPAITARAVKPSVRPPPRPSSSRRPTPRPSSSRRPSTPSSSRRRRDEIPLPTAAT</sequence>
<feature type="signal peptide" evidence="2">
    <location>
        <begin position="1"/>
        <end position="18"/>
    </location>
</feature>
<proteinExistence type="predicted"/>
<reference evidence="4" key="1">
    <citation type="submission" date="2024-06" db="EMBL/GenBank/DDBJ databases">
        <title>Multi-omics analyses provide insights into the biosynthesis of the anticancer antibiotic pleurotin in Hohenbuehelia grisea.</title>
        <authorList>
            <person name="Weaver J.A."/>
            <person name="Alberti F."/>
        </authorList>
    </citation>
    <scope>NUCLEOTIDE SEQUENCE [LARGE SCALE GENOMIC DNA]</scope>
    <source>
        <strain evidence="4">T-177</strain>
    </source>
</reference>
<evidence type="ECO:0000256" key="2">
    <source>
        <dbReference type="SAM" id="SignalP"/>
    </source>
</evidence>
<dbReference type="EMBL" id="JASNQZ010000006">
    <property type="protein sequence ID" value="KAL0956967.1"/>
    <property type="molecule type" value="Genomic_DNA"/>
</dbReference>
<evidence type="ECO:0000256" key="1">
    <source>
        <dbReference type="SAM" id="MobiDB-lite"/>
    </source>
</evidence>